<dbReference type="RefSeq" id="WP_379833568.1">
    <property type="nucleotide sequence ID" value="NZ_JBHRYQ010000001.1"/>
</dbReference>
<gene>
    <name evidence="1" type="ORF">ACFOOI_00235</name>
</gene>
<sequence>MKLKSFFLGISVAYLMLSCNPKEILEPTNFVNLEFSIIDGDTVKTRKDNIKIPQRLGLVGLNVGDTIATFKDWNLTKKNQDKNVIDKLKKDIEDPELKGKPLRMVVVGGSLAAGVRNGGYNNENLSTSFPNLIALQMGIDFYQPYFDNADYNGFGTSLKTNENLTGGPLPKFKTATNNLAIESIDSKGKIKLKPFKGTRIDNFSLDTFSGFEFPEYFGGIRHDDSEPVYKRLFNNERYDKRVLKEKFDFILDCSNLGYTGYLGIHSGNKYFKGDMTTYRDERGGGGMFPNYSEHANFLLEVKKRKGLKGVIYNYPAPGYLPAIADFFKVEDVKKQLAIYQKTGLLESNIKYLYPYQALDSLMGKNINMNLKPYITTNKQIFGSTLPPERDEQMNKQTRMLAEYMNFAFVDIEDIYIRAYEERLFSVDNLKISKAMFFAEDGMSPTVLGNVIIANETIKVINNYYGIAIPYINTRDFLK</sequence>
<reference evidence="2" key="1">
    <citation type="journal article" date="2019" name="Int. J. Syst. Evol. Microbiol.">
        <title>The Global Catalogue of Microorganisms (GCM) 10K type strain sequencing project: providing services to taxonomists for standard genome sequencing and annotation.</title>
        <authorList>
            <consortium name="The Broad Institute Genomics Platform"/>
            <consortium name="The Broad Institute Genome Sequencing Center for Infectious Disease"/>
            <person name="Wu L."/>
            <person name="Ma J."/>
        </authorList>
    </citation>
    <scope>NUCLEOTIDE SEQUENCE [LARGE SCALE GENOMIC DNA]</scope>
    <source>
        <strain evidence="2">CECT 7956</strain>
    </source>
</reference>
<evidence type="ECO:0000313" key="1">
    <source>
        <dbReference type="EMBL" id="MFC3809063.1"/>
    </source>
</evidence>
<organism evidence="1 2">
    <name type="scientific">Lacihabitans lacunae</name>
    <dbReference type="NCBI Taxonomy" id="1028214"/>
    <lineage>
        <taxon>Bacteria</taxon>
        <taxon>Pseudomonadati</taxon>
        <taxon>Bacteroidota</taxon>
        <taxon>Cytophagia</taxon>
        <taxon>Cytophagales</taxon>
        <taxon>Leadbetterellaceae</taxon>
        <taxon>Lacihabitans</taxon>
    </lineage>
</organism>
<comment type="caution">
    <text evidence="1">The sequence shown here is derived from an EMBL/GenBank/DDBJ whole genome shotgun (WGS) entry which is preliminary data.</text>
</comment>
<dbReference type="EMBL" id="JBHRYQ010000001">
    <property type="protein sequence ID" value="MFC3809063.1"/>
    <property type="molecule type" value="Genomic_DNA"/>
</dbReference>
<evidence type="ECO:0000313" key="2">
    <source>
        <dbReference type="Proteomes" id="UP001595616"/>
    </source>
</evidence>
<protein>
    <submittedName>
        <fullName evidence="1">Uncharacterized protein</fullName>
    </submittedName>
</protein>
<name>A0ABV7YS70_9BACT</name>
<proteinExistence type="predicted"/>
<dbReference type="Proteomes" id="UP001595616">
    <property type="component" value="Unassembled WGS sequence"/>
</dbReference>
<accession>A0ABV7YS70</accession>
<dbReference type="PROSITE" id="PS51257">
    <property type="entry name" value="PROKAR_LIPOPROTEIN"/>
    <property type="match status" value="1"/>
</dbReference>
<keyword evidence="2" id="KW-1185">Reference proteome</keyword>